<dbReference type="Proteomes" id="UP000030101">
    <property type="component" value="Unassembled WGS sequence"/>
</dbReference>
<organism evidence="1 2">
    <name type="scientific">Porphyromonas canoris</name>
    <dbReference type="NCBI Taxonomy" id="36875"/>
    <lineage>
        <taxon>Bacteria</taxon>
        <taxon>Pseudomonadati</taxon>
        <taxon>Bacteroidota</taxon>
        <taxon>Bacteroidia</taxon>
        <taxon>Bacteroidales</taxon>
        <taxon>Porphyromonadaceae</taxon>
        <taxon>Porphyromonas</taxon>
    </lineage>
</organism>
<comment type="caution">
    <text evidence="1">The sequence shown here is derived from an EMBL/GenBank/DDBJ whole genome shotgun (WGS) entry which is preliminary data.</text>
</comment>
<sequence length="60" mass="6762">MKIEKSHTGASFLCLSFLLLLPQNIGGFCVHFYIKTECREEPPLSSTFALFSLNQIARRG</sequence>
<evidence type="ECO:0000313" key="1">
    <source>
        <dbReference type="EMBL" id="KGN92012.1"/>
    </source>
</evidence>
<protein>
    <recommendedName>
        <fullName evidence="3">Lipoprotein</fullName>
    </recommendedName>
</protein>
<gene>
    <name evidence="1" type="ORF">HQ43_08175</name>
</gene>
<evidence type="ECO:0000313" key="2">
    <source>
        <dbReference type="Proteomes" id="UP000030101"/>
    </source>
</evidence>
<reference evidence="1 2" key="1">
    <citation type="submission" date="2014-08" db="EMBL/GenBank/DDBJ databases">
        <title>Porphyromonas canoris strain:OH2762 Genome sequencing.</title>
        <authorList>
            <person name="Wallis C."/>
            <person name="Deusch O."/>
            <person name="O'Flynn C."/>
            <person name="Davis I."/>
            <person name="Jospin G."/>
            <person name="Darling A.E."/>
            <person name="Coil D.A."/>
            <person name="Alexiev A."/>
            <person name="Horsfall A."/>
            <person name="Kirkwood N."/>
            <person name="Harris S."/>
            <person name="Eisen J.A."/>
        </authorList>
    </citation>
    <scope>NUCLEOTIDE SEQUENCE [LARGE SCALE GENOMIC DNA]</scope>
    <source>
        <strain evidence="2">COT-108 OH2762</strain>
    </source>
</reference>
<accession>A0ABR4XKG4</accession>
<keyword evidence="2" id="KW-1185">Reference proteome</keyword>
<evidence type="ECO:0008006" key="3">
    <source>
        <dbReference type="Google" id="ProtNLM"/>
    </source>
</evidence>
<proteinExistence type="predicted"/>
<name>A0ABR4XKG4_9PORP</name>
<dbReference type="EMBL" id="JQZV01000013">
    <property type="protein sequence ID" value="KGN92012.1"/>
    <property type="molecule type" value="Genomic_DNA"/>
</dbReference>